<evidence type="ECO:0000313" key="3">
    <source>
        <dbReference type="Proteomes" id="UP001266305"/>
    </source>
</evidence>
<dbReference type="EMBL" id="JASSZA010000002">
    <property type="protein sequence ID" value="KAK2117004.1"/>
    <property type="molecule type" value="Genomic_DNA"/>
</dbReference>
<name>A0ABQ9W5U1_SAGOE</name>
<sequence length="89" mass="10221">MINSSDTHSIPMQTLPSPTTQNPECTSQSLDRQTSPDLVSDLRSADSDFEKCTDSGLWERCSPKIMKRRSMKHFIEPQEPHEEENRNKT</sequence>
<gene>
    <name evidence="2" type="ORF">P7K49_003890</name>
</gene>
<keyword evidence="3" id="KW-1185">Reference proteome</keyword>
<proteinExistence type="predicted"/>
<feature type="region of interest" description="Disordered" evidence="1">
    <location>
        <begin position="1"/>
        <end position="45"/>
    </location>
</feature>
<accession>A0ABQ9W5U1</accession>
<reference evidence="2 3" key="1">
    <citation type="submission" date="2023-05" db="EMBL/GenBank/DDBJ databases">
        <title>B98-5 Cell Line De Novo Hybrid Assembly: An Optical Mapping Approach.</title>
        <authorList>
            <person name="Kananen K."/>
            <person name="Auerbach J.A."/>
            <person name="Kautto E."/>
            <person name="Blachly J.S."/>
        </authorList>
    </citation>
    <scope>NUCLEOTIDE SEQUENCE [LARGE SCALE GENOMIC DNA]</scope>
    <source>
        <strain evidence="2">B95-8</strain>
        <tissue evidence="2">Cell line</tissue>
    </source>
</reference>
<dbReference type="Proteomes" id="UP001266305">
    <property type="component" value="Unassembled WGS sequence"/>
</dbReference>
<feature type="region of interest" description="Disordered" evidence="1">
    <location>
        <begin position="69"/>
        <end position="89"/>
    </location>
</feature>
<evidence type="ECO:0000313" key="2">
    <source>
        <dbReference type="EMBL" id="KAK2117004.1"/>
    </source>
</evidence>
<feature type="non-terminal residue" evidence="2">
    <location>
        <position position="89"/>
    </location>
</feature>
<feature type="compositionally biased region" description="Polar residues" evidence="1">
    <location>
        <begin position="1"/>
        <end position="37"/>
    </location>
</feature>
<comment type="caution">
    <text evidence="2">The sequence shown here is derived from an EMBL/GenBank/DDBJ whole genome shotgun (WGS) entry which is preliminary data.</text>
</comment>
<organism evidence="2 3">
    <name type="scientific">Saguinus oedipus</name>
    <name type="common">Cotton-top tamarin</name>
    <name type="synonym">Oedipomidas oedipus</name>
    <dbReference type="NCBI Taxonomy" id="9490"/>
    <lineage>
        <taxon>Eukaryota</taxon>
        <taxon>Metazoa</taxon>
        <taxon>Chordata</taxon>
        <taxon>Craniata</taxon>
        <taxon>Vertebrata</taxon>
        <taxon>Euteleostomi</taxon>
        <taxon>Mammalia</taxon>
        <taxon>Eutheria</taxon>
        <taxon>Euarchontoglires</taxon>
        <taxon>Primates</taxon>
        <taxon>Haplorrhini</taxon>
        <taxon>Platyrrhini</taxon>
        <taxon>Cebidae</taxon>
        <taxon>Callitrichinae</taxon>
        <taxon>Saguinus</taxon>
    </lineage>
</organism>
<protein>
    <submittedName>
        <fullName evidence="2">Uncharacterized protein</fullName>
    </submittedName>
</protein>
<feature type="compositionally biased region" description="Basic and acidic residues" evidence="1">
    <location>
        <begin position="73"/>
        <end position="89"/>
    </location>
</feature>
<evidence type="ECO:0000256" key="1">
    <source>
        <dbReference type="SAM" id="MobiDB-lite"/>
    </source>
</evidence>